<evidence type="ECO:0000313" key="3">
    <source>
        <dbReference type="Proteomes" id="UP000501705"/>
    </source>
</evidence>
<organism evidence="2 3">
    <name type="scientific">Nocardia brasiliensis</name>
    <dbReference type="NCBI Taxonomy" id="37326"/>
    <lineage>
        <taxon>Bacteria</taxon>
        <taxon>Bacillati</taxon>
        <taxon>Actinomycetota</taxon>
        <taxon>Actinomycetes</taxon>
        <taxon>Mycobacteriales</taxon>
        <taxon>Nocardiaceae</taxon>
        <taxon>Nocardia</taxon>
    </lineage>
</organism>
<keyword evidence="1" id="KW-0472">Membrane</keyword>
<name>A0A6G9XN27_NOCBR</name>
<proteinExistence type="predicted"/>
<accession>A0A6G9XN27</accession>
<keyword evidence="1" id="KW-1133">Transmembrane helix</keyword>
<feature type="transmembrane region" description="Helical" evidence="1">
    <location>
        <begin position="30"/>
        <end position="49"/>
    </location>
</feature>
<evidence type="ECO:0000256" key="1">
    <source>
        <dbReference type="SAM" id="Phobius"/>
    </source>
</evidence>
<gene>
    <name evidence="2" type="ORF">F5X71_08320</name>
</gene>
<dbReference type="AlphaFoldDB" id="A0A6G9XN27"/>
<reference evidence="2 3" key="1">
    <citation type="journal article" date="2019" name="ACS Chem. Biol.">
        <title>Identification and Mobilization of a Cryptic Antibiotic Biosynthesis Gene Locus from a Human-Pathogenic Nocardia Isolate.</title>
        <authorList>
            <person name="Herisse M."/>
            <person name="Ishida K."/>
            <person name="Porter J.L."/>
            <person name="Howden B."/>
            <person name="Hertweck C."/>
            <person name="Stinear T.P."/>
            <person name="Pidot S.J."/>
        </authorList>
    </citation>
    <scope>NUCLEOTIDE SEQUENCE [LARGE SCALE GENOMIC DNA]</scope>
    <source>
        <strain evidence="2 3">AUSMDU00024985</strain>
    </source>
</reference>
<protein>
    <submittedName>
        <fullName evidence="2">Uncharacterized protein</fullName>
    </submittedName>
</protein>
<keyword evidence="1" id="KW-0812">Transmembrane</keyword>
<sequence>MAALVVGLGVLIAAFAVLNRIPGWADDYGAIWVYLGYFVVMSIAGRLFWQGADALIARIRTGEAEPGSGR</sequence>
<dbReference type="Proteomes" id="UP000501705">
    <property type="component" value="Chromosome"/>
</dbReference>
<evidence type="ECO:0000313" key="2">
    <source>
        <dbReference type="EMBL" id="QIS02325.1"/>
    </source>
</evidence>
<dbReference type="EMBL" id="CP046171">
    <property type="protein sequence ID" value="QIS02325.1"/>
    <property type="molecule type" value="Genomic_DNA"/>
</dbReference>